<accession>A0A2A9P192</accession>
<dbReference type="InterPro" id="IPR011989">
    <property type="entry name" value="ARM-like"/>
</dbReference>
<proteinExistence type="inferred from homology"/>
<dbReference type="InterPro" id="IPR022771">
    <property type="entry name" value="WAPL_C"/>
</dbReference>
<feature type="compositionally biased region" description="Polar residues" evidence="2">
    <location>
        <begin position="19"/>
        <end position="35"/>
    </location>
</feature>
<evidence type="ECO:0000313" key="4">
    <source>
        <dbReference type="EMBL" id="PFH55114.1"/>
    </source>
</evidence>
<evidence type="ECO:0000256" key="1">
    <source>
        <dbReference type="ARBA" id="ARBA00006854"/>
    </source>
</evidence>
<organism evidence="4 5">
    <name type="scientific">Ophiocordyceps unilateralis</name>
    <name type="common">Zombie-ant fungus</name>
    <name type="synonym">Torrubia unilateralis</name>
    <dbReference type="NCBI Taxonomy" id="268505"/>
    <lineage>
        <taxon>Eukaryota</taxon>
        <taxon>Fungi</taxon>
        <taxon>Dikarya</taxon>
        <taxon>Ascomycota</taxon>
        <taxon>Pezizomycotina</taxon>
        <taxon>Sordariomycetes</taxon>
        <taxon>Hypocreomycetidae</taxon>
        <taxon>Hypocreales</taxon>
        <taxon>Ophiocordycipitaceae</taxon>
        <taxon>Ophiocordyceps</taxon>
    </lineage>
</organism>
<dbReference type="PANTHER" id="PTHR22100:SF13">
    <property type="entry name" value="WINGS APART-LIKE PROTEIN HOMOLOG"/>
    <property type="match status" value="1"/>
</dbReference>
<keyword evidence="5" id="KW-1185">Reference proteome</keyword>
<feature type="compositionally biased region" description="Polar residues" evidence="2">
    <location>
        <begin position="222"/>
        <end position="244"/>
    </location>
</feature>
<dbReference type="Pfam" id="PF07814">
    <property type="entry name" value="WAPL"/>
    <property type="match status" value="1"/>
</dbReference>
<name>A0A2A9P192_OPHUN</name>
<evidence type="ECO:0000313" key="5">
    <source>
        <dbReference type="Proteomes" id="UP000037136"/>
    </source>
</evidence>
<dbReference type="EMBL" id="LAZP02001185">
    <property type="protein sequence ID" value="PFH55114.1"/>
    <property type="molecule type" value="Genomic_DNA"/>
</dbReference>
<dbReference type="AlphaFoldDB" id="A0A2A9P192"/>
<evidence type="ECO:0000259" key="3">
    <source>
        <dbReference type="Pfam" id="PF07814"/>
    </source>
</evidence>
<sequence length="723" mass="78430">MASRPPNGAGPKNLRTYGLSRNRTSSPSALRQSIAPSQPSPPKRSRSRLFNGQSAETTRRETSSQAESFDSDPFDRHMDNQTVGKKRKCPSSTMLEEKSDFDQHGGFNDQGSNLCATASQDPGRLHSLAQSHQISTTNRTGTLHQANTISLKDVGTDNAHKSPSSTRRRLIDVLATAKSFGLEQAVDSASSGIVGVPDHEPGLNLGRQIPNPPDIRSGAGNRRSTPTSRKIKLTYSQSGSSLSESRVPEKSSPVGMVAVNDIALTETQALSPAAADSAIYDSVPDDTGPQPAIRSVHELRRSGAINRFADEMDDLLVRIGKPTTGSLATRRTALCELAQQLPKDCFAEQFRDHTCRDKVAKGIGEDEDVVCGFALAAALVIFLKSNPAPHLVRQLAQQGLGKLLGRLLRLDDDIDEIAARRRTQLSRSLAASLHDMKRILMQMPIWHGLQPRHISPRTLSLRLLETVARCLEGQLLQQVADEIGQDLATVAAAVGASKVVDHALTVCALEVMSNAGITMGSNSEASRLQLPRSICIFLRGTLENWPCERHELDSAVLKLAINITNTESGAAAFDGTDLCLLANRIGRGFRTVQEAIGCGFLENDMYDELLLTLGVMINVVEHSAQARSSVDDKTLDELANLWQDNQPSGSECSQADPVNKSKLSVALNYLAVLLGYLCLTTKGRNRMKLRIGSLVTSIRGFVDMYKAVDSITRELIKMLGYES</sequence>
<dbReference type="Gene3D" id="1.25.10.10">
    <property type="entry name" value="Leucine-rich Repeat Variant"/>
    <property type="match status" value="1"/>
</dbReference>
<dbReference type="PANTHER" id="PTHR22100">
    <property type="entry name" value="WINGS APART-LIKE PROTEIN HOMOLOG"/>
    <property type="match status" value="1"/>
</dbReference>
<dbReference type="Proteomes" id="UP000037136">
    <property type="component" value="Unassembled WGS sequence"/>
</dbReference>
<feature type="region of interest" description="Disordered" evidence="2">
    <location>
        <begin position="1"/>
        <end position="106"/>
    </location>
</feature>
<dbReference type="STRING" id="268505.A0A2A9P192"/>
<gene>
    <name evidence="4" type="ORF">XA68_10677</name>
</gene>
<comment type="similarity">
    <text evidence="1">Belongs to the WAPL family.</text>
</comment>
<feature type="domain" description="Wings apart-like protein C-terminal" evidence="3">
    <location>
        <begin position="293"/>
        <end position="626"/>
    </location>
</feature>
<evidence type="ECO:0000256" key="2">
    <source>
        <dbReference type="SAM" id="MobiDB-lite"/>
    </source>
</evidence>
<feature type="region of interest" description="Disordered" evidence="2">
    <location>
        <begin position="198"/>
        <end position="250"/>
    </location>
</feature>
<dbReference type="OrthoDB" id="78088at2759"/>
<reference evidence="4 5" key="2">
    <citation type="journal article" date="2017" name="Sci. Rep.">
        <title>Ant-infecting Ophiocordyceps genomes reveal a high diversity of potential behavioral manipulation genes and a possible major role for enterotoxins.</title>
        <authorList>
            <person name="de Bekker C."/>
            <person name="Ohm R.A."/>
            <person name="Evans H.C."/>
            <person name="Brachmann A."/>
            <person name="Hughes D.P."/>
        </authorList>
    </citation>
    <scope>NUCLEOTIDE SEQUENCE [LARGE SCALE GENOMIC DNA]</scope>
    <source>
        <strain evidence="4 5">SC16a</strain>
    </source>
</reference>
<reference evidence="4 5" key="1">
    <citation type="journal article" date="2015" name="BMC Genomics">
        <title>Gene expression during zombie ant biting behavior reflects the complexity underlying fungal parasitic behavioral manipulation.</title>
        <authorList>
            <person name="de Bekker C."/>
            <person name="Ohm R.A."/>
            <person name="Loreto R.G."/>
            <person name="Sebastian A."/>
            <person name="Albert I."/>
            <person name="Merrow M."/>
            <person name="Brachmann A."/>
            <person name="Hughes D.P."/>
        </authorList>
    </citation>
    <scope>NUCLEOTIDE SEQUENCE [LARGE SCALE GENOMIC DNA]</scope>
    <source>
        <strain evidence="4 5">SC16a</strain>
    </source>
</reference>
<dbReference type="InterPro" id="IPR039874">
    <property type="entry name" value="WAPL"/>
</dbReference>
<comment type="caution">
    <text evidence="4">The sequence shown here is derived from an EMBL/GenBank/DDBJ whole genome shotgun (WGS) entry which is preliminary data.</text>
</comment>
<protein>
    <recommendedName>
        <fullName evidence="3">Wings apart-like protein C-terminal domain-containing protein</fullName>
    </recommendedName>
</protein>